<gene>
    <name evidence="2" type="ORF">BJF92_11170</name>
</gene>
<protein>
    <submittedName>
        <fullName evidence="2">Uncharacterized protein</fullName>
    </submittedName>
</protein>
<dbReference type="AlphaFoldDB" id="A0A1Q9AMN7"/>
<evidence type="ECO:0000313" key="3">
    <source>
        <dbReference type="Proteomes" id="UP000186143"/>
    </source>
</evidence>
<comment type="caution">
    <text evidence="2">The sequence shown here is derived from an EMBL/GenBank/DDBJ whole genome shotgun (WGS) entry which is preliminary data.</text>
</comment>
<dbReference type="EMBL" id="MKIO01000021">
    <property type="protein sequence ID" value="OLP56644.1"/>
    <property type="molecule type" value="Genomic_DNA"/>
</dbReference>
<keyword evidence="1" id="KW-1133">Transmembrane helix</keyword>
<dbReference type="RefSeq" id="WP_075633660.1">
    <property type="nucleotide sequence ID" value="NZ_MKIO01000021.1"/>
</dbReference>
<dbReference type="STRING" id="1672749.BJF92_11170"/>
<dbReference type="Proteomes" id="UP000186143">
    <property type="component" value="Unassembled WGS sequence"/>
</dbReference>
<name>A0A1Q9AMN7_9HYPH</name>
<keyword evidence="1" id="KW-0812">Transmembrane</keyword>
<sequence>MMARPDRFGPQPAAARQAERLARARAAERTARRRLLWCGIAGLVALALWMAGLLLFVGAL</sequence>
<evidence type="ECO:0000256" key="1">
    <source>
        <dbReference type="SAM" id="Phobius"/>
    </source>
</evidence>
<feature type="transmembrane region" description="Helical" evidence="1">
    <location>
        <begin position="35"/>
        <end position="57"/>
    </location>
</feature>
<evidence type="ECO:0000313" key="2">
    <source>
        <dbReference type="EMBL" id="OLP56644.1"/>
    </source>
</evidence>
<keyword evidence="1" id="KW-0472">Membrane</keyword>
<proteinExistence type="predicted"/>
<reference evidence="2 3" key="1">
    <citation type="submission" date="2016-09" db="EMBL/GenBank/DDBJ databases">
        <title>Rhizobium sp. nov., a novel species isolated from the rice rhizosphere.</title>
        <authorList>
            <person name="Zhao J."/>
            <person name="Zhang X."/>
        </authorList>
    </citation>
    <scope>NUCLEOTIDE SEQUENCE [LARGE SCALE GENOMIC DNA]</scope>
    <source>
        <strain evidence="2 3">MH17</strain>
    </source>
</reference>
<accession>A0A1Q9AMN7</accession>
<organism evidence="2 3">
    <name type="scientific">Xaviernesmea rhizosphaerae</name>
    <dbReference type="NCBI Taxonomy" id="1672749"/>
    <lineage>
        <taxon>Bacteria</taxon>
        <taxon>Pseudomonadati</taxon>
        <taxon>Pseudomonadota</taxon>
        <taxon>Alphaproteobacteria</taxon>
        <taxon>Hyphomicrobiales</taxon>
        <taxon>Rhizobiaceae</taxon>
        <taxon>Rhizobium/Agrobacterium group</taxon>
        <taxon>Xaviernesmea</taxon>
    </lineage>
</organism>